<gene>
    <name evidence="13" type="ORF">MNBD_DELTA02-1045</name>
</gene>
<keyword evidence="6" id="KW-0547">Nucleotide-binding</keyword>
<keyword evidence="10" id="KW-0173">Coenzyme A biosynthesis</keyword>
<evidence type="ECO:0000256" key="12">
    <source>
        <dbReference type="ARBA" id="ARBA00040883"/>
    </source>
</evidence>
<dbReference type="GO" id="GO:0004594">
    <property type="term" value="F:pantothenate kinase activity"/>
    <property type="evidence" value="ECO:0007669"/>
    <property type="project" value="InterPro"/>
</dbReference>
<evidence type="ECO:0000256" key="6">
    <source>
        <dbReference type="ARBA" id="ARBA00022741"/>
    </source>
</evidence>
<dbReference type="InterPro" id="IPR004619">
    <property type="entry name" value="Type_III_PanK"/>
</dbReference>
<evidence type="ECO:0000256" key="11">
    <source>
        <dbReference type="ARBA" id="ARBA00038036"/>
    </source>
</evidence>
<evidence type="ECO:0000256" key="4">
    <source>
        <dbReference type="ARBA" id="ARBA00022490"/>
    </source>
</evidence>
<comment type="similarity">
    <text evidence="11">Belongs to the type III pantothenate kinase family.</text>
</comment>
<dbReference type="Pfam" id="PF03309">
    <property type="entry name" value="Pan_kinase"/>
    <property type="match status" value="1"/>
</dbReference>
<dbReference type="AlphaFoldDB" id="A0A3B0V1I3"/>
<evidence type="ECO:0000256" key="5">
    <source>
        <dbReference type="ARBA" id="ARBA00022679"/>
    </source>
</evidence>
<keyword evidence="7 13" id="KW-0418">Kinase</keyword>
<dbReference type="SUPFAM" id="SSF53067">
    <property type="entry name" value="Actin-like ATPase domain"/>
    <property type="match status" value="2"/>
</dbReference>
<sequence>MLLTIDIGNTSIMLGVFDEAELKDHWRIKADKERTSDEYGITLSEMLAHKGLSKEDITASAVSCVVPSLSQTFNEALDKYLGARPLMLGPGTKTGMAILTDNPKEVGADRIASAVGAWSIYGQELIVVDFGTAITFDHVSAKGEYLGGAIAPGLSVASNALFTKAARIARVDITRPSSITGKNTVDCVRAGLYFGFVGLVDGIVERMKKTCQKSPRVVATGGDAPLIAKEARTINAIDEFLVLKGLRVIYETNRR</sequence>
<dbReference type="GO" id="GO:0005524">
    <property type="term" value="F:ATP binding"/>
    <property type="evidence" value="ECO:0007669"/>
    <property type="project" value="UniProtKB-KW"/>
</dbReference>
<dbReference type="Gene3D" id="3.30.420.40">
    <property type="match status" value="2"/>
</dbReference>
<evidence type="ECO:0000256" key="1">
    <source>
        <dbReference type="ARBA" id="ARBA00001958"/>
    </source>
</evidence>
<accession>A0A3B0V1I3</accession>
<dbReference type="NCBIfam" id="NF009848">
    <property type="entry name" value="PRK13318.1-6"/>
    <property type="match status" value="1"/>
</dbReference>
<name>A0A3B0V1I3_9ZZZZ</name>
<dbReference type="GO" id="GO:0015937">
    <property type="term" value="P:coenzyme A biosynthetic process"/>
    <property type="evidence" value="ECO:0007669"/>
    <property type="project" value="UniProtKB-KW"/>
</dbReference>
<evidence type="ECO:0000256" key="8">
    <source>
        <dbReference type="ARBA" id="ARBA00022840"/>
    </source>
</evidence>
<keyword evidence="8" id="KW-0067">ATP-binding</keyword>
<comment type="subcellular location">
    <subcellularLocation>
        <location evidence="2">Cytoplasm</location>
    </subcellularLocation>
</comment>
<dbReference type="EMBL" id="UOEZ01000053">
    <property type="protein sequence ID" value="VAW37358.1"/>
    <property type="molecule type" value="Genomic_DNA"/>
</dbReference>
<evidence type="ECO:0000256" key="7">
    <source>
        <dbReference type="ARBA" id="ARBA00022777"/>
    </source>
</evidence>
<dbReference type="InterPro" id="IPR043129">
    <property type="entry name" value="ATPase_NBD"/>
</dbReference>
<comment type="cofactor">
    <cofactor evidence="1">
        <name>K(+)</name>
        <dbReference type="ChEBI" id="CHEBI:29103"/>
    </cofactor>
</comment>
<dbReference type="NCBIfam" id="NF009855">
    <property type="entry name" value="PRK13321.1"/>
    <property type="match status" value="1"/>
</dbReference>
<dbReference type="PANTHER" id="PTHR34265:SF1">
    <property type="entry name" value="TYPE III PANTOTHENATE KINASE"/>
    <property type="match status" value="1"/>
</dbReference>
<keyword evidence="5 13" id="KW-0808">Transferase</keyword>
<dbReference type="GO" id="GO:0005737">
    <property type="term" value="C:cytoplasm"/>
    <property type="evidence" value="ECO:0007669"/>
    <property type="project" value="UniProtKB-SubCell"/>
</dbReference>
<keyword evidence="4" id="KW-0963">Cytoplasm</keyword>
<comment type="subunit">
    <text evidence="3">Homodimer.</text>
</comment>
<keyword evidence="9" id="KW-0630">Potassium</keyword>
<reference evidence="13" key="1">
    <citation type="submission" date="2018-06" db="EMBL/GenBank/DDBJ databases">
        <authorList>
            <person name="Zhirakovskaya E."/>
        </authorList>
    </citation>
    <scope>NUCLEOTIDE SEQUENCE</scope>
</reference>
<organism evidence="13">
    <name type="scientific">hydrothermal vent metagenome</name>
    <dbReference type="NCBI Taxonomy" id="652676"/>
    <lineage>
        <taxon>unclassified sequences</taxon>
        <taxon>metagenomes</taxon>
        <taxon>ecological metagenomes</taxon>
    </lineage>
</organism>
<proteinExistence type="inferred from homology"/>
<evidence type="ECO:0000256" key="9">
    <source>
        <dbReference type="ARBA" id="ARBA00022958"/>
    </source>
</evidence>
<dbReference type="NCBIfam" id="TIGR00671">
    <property type="entry name" value="baf"/>
    <property type="match status" value="1"/>
</dbReference>
<protein>
    <recommendedName>
        <fullName evidence="12">Type III pantothenate kinase</fullName>
    </recommendedName>
</protein>
<evidence type="ECO:0000313" key="13">
    <source>
        <dbReference type="EMBL" id="VAW37358.1"/>
    </source>
</evidence>
<evidence type="ECO:0000256" key="10">
    <source>
        <dbReference type="ARBA" id="ARBA00022993"/>
    </source>
</evidence>
<dbReference type="HAMAP" id="MF_01274">
    <property type="entry name" value="Pantothen_kinase_3"/>
    <property type="match status" value="1"/>
</dbReference>
<dbReference type="CDD" id="cd24015">
    <property type="entry name" value="ASKHA_NBD_PanK-III"/>
    <property type="match status" value="1"/>
</dbReference>
<evidence type="ECO:0000256" key="3">
    <source>
        <dbReference type="ARBA" id="ARBA00011738"/>
    </source>
</evidence>
<dbReference type="PANTHER" id="PTHR34265">
    <property type="entry name" value="TYPE III PANTOTHENATE KINASE"/>
    <property type="match status" value="1"/>
</dbReference>
<evidence type="ECO:0000256" key="2">
    <source>
        <dbReference type="ARBA" id="ARBA00004496"/>
    </source>
</evidence>